<dbReference type="EMBL" id="CP045915">
    <property type="protein sequence ID" value="QGH33908.1"/>
    <property type="molecule type" value="Genomic_DNA"/>
</dbReference>
<proteinExistence type="predicted"/>
<dbReference type="Pfam" id="PF20938">
    <property type="entry name" value="DUF2264_C"/>
    <property type="match status" value="1"/>
</dbReference>
<dbReference type="Proteomes" id="UP000339690">
    <property type="component" value="Chromosome"/>
</dbReference>
<sequence length="91" mass="10246">MATEHAKVSALALTGDAEFKHIFPNANTNLLHKRTVIPTLMKSLNKGTHLFVHAFYGSPTQVEAELPRLEDGVIYLEDKEWKLADLMEKRG</sequence>
<protein>
    <recommendedName>
        <fullName evidence="1">DUF2264 domain-containing protein</fullName>
    </recommendedName>
</protein>
<dbReference type="InterPro" id="IPR049237">
    <property type="entry name" value="DUF2264_C"/>
</dbReference>
<dbReference type="RefSeq" id="WP_153790848.1">
    <property type="nucleotide sequence ID" value="NZ_CP045915.1"/>
</dbReference>
<reference evidence="2 3" key="1">
    <citation type="submission" date="2019-11" db="EMBL/GenBank/DDBJ databases">
        <title>Gracilibacillus salitolerans sp. nov., a moderate halophile isolated from a saline soil in northwest China.</title>
        <authorList>
            <person name="Gan L."/>
        </authorList>
    </citation>
    <scope>NUCLEOTIDE SEQUENCE [LARGE SCALE GENOMIC DNA]</scope>
    <source>
        <strain evidence="2 3">SCU50</strain>
    </source>
</reference>
<evidence type="ECO:0000259" key="1">
    <source>
        <dbReference type="Pfam" id="PF20938"/>
    </source>
</evidence>
<gene>
    <name evidence="2" type="ORF">GI584_07685</name>
</gene>
<feature type="domain" description="DUF2264" evidence="1">
    <location>
        <begin position="21"/>
        <end position="64"/>
    </location>
</feature>
<dbReference type="KEGG" id="grc:GI584_07685"/>
<name>A0A5Q2TKU4_9BACI</name>
<organism evidence="2 3">
    <name type="scientific">Gracilibacillus salitolerans</name>
    <dbReference type="NCBI Taxonomy" id="2663022"/>
    <lineage>
        <taxon>Bacteria</taxon>
        <taxon>Bacillati</taxon>
        <taxon>Bacillota</taxon>
        <taxon>Bacilli</taxon>
        <taxon>Bacillales</taxon>
        <taxon>Bacillaceae</taxon>
        <taxon>Gracilibacillus</taxon>
    </lineage>
</organism>
<evidence type="ECO:0000313" key="3">
    <source>
        <dbReference type="Proteomes" id="UP000339690"/>
    </source>
</evidence>
<keyword evidence="3" id="KW-1185">Reference proteome</keyword>
<dbReference type="AlphaFoldDB" id="A0A5Q2TKU4"/>
<evidence type="ECO:0000313" key="2">
    <source>
        <dbReference type="EMBL" id="QGH33908.1"/>
    </source>
</evidence>
<accession>A0A5Q2TKU4</accession>